<dbReference type="GO" id="GO:0003723">
    <property type="term" value="F:RNA binding"/>
    <property type="evidence" value="ECO:0007669"/>
    <property type="project" value="UniProtKB-UniRule"/>
</dbReference>
<feature type="binding site" evidence="5">
    <location>
        <position position="49"/>
    </location>
    <ligand>
        <name>S-adenosyl-L-methionine</name>
        <dbReference type="ChEBI" id="CHEBI:59789"/>
    </ligand>
</feature>
<dbReference type="PANTHER" id="PTHR11727:SF7">
    <property type="entry name" value="DIMETHYLADENOSINE TRANSFERASE-RELATED"/>
    <property type="match status" value="1"/>
</dbReference>
<dbReference type="PANTHER" id="PTHR11727">
    <property type="entry name" value="DIMETHYLADENOSINE TRANSFERASE"/>
    <property type="match status" value="1"/>
</dbReference>
<feature type="binding site" evidence="5">
    <location>
        <position position="70"/>
    </location>
    <ligand>
        <name>S-adenosyl-L-methionine</name>
        <dbReference type="ChEBI" id="CHEBI:59789"/>
    </ligand>
</feature>
<keyword evidence="3 5" id="KW-0949">S-adenosyl-L-methionine</keyword>
<proteinExistence type="inferred from homology"/>
<evidence type="ECO:0000259" key="6">
    <source>
        <dbReference type="SMART" id="SM00650"/>
    </source>
</evidence>
<dbReference type="GO" id="GO:0000179">
    <property type="term" value="F:rRNA (adenine-N6,N6-)-dimethyltransferase activity"/>
    <property type="evidence" value="ECO:0007669"/>
    <property type="project" value="UniProtKB-UniRule"/>
</dbReference>
<dbReference type="InterPro" id="IPR001737">
    <property type="entry name" value="KsgA/Erm"/>
</dbReference>
<accession>A0A6V8K4Z2</accession>
<keyword evidence="8" id="KW-1185">Reference proteome</keyword>
<sequence length="272" mass="29837">MAHNTQPIRNERDRTRRVLSQTFLNDPGALGRVVRAAAPGRGDLVLEVGAGDGRLTRRLAEAAGRVVAYEVDPAFATALAVPENVAVRHQDFLTARPPREPFAVVGNIPYALTAPIVQWCLRAPALTSATLVTQLEYARKRTGDYGRWSRLTVATWPEFHWGLYGRISRRAFRPVPRVDSGILRLSRRPAPLVPGRARAAYRSFVDLGFGGGGGSLHASLRQRYPARKVDGAFRAARLDMSTVVGHVWPEQWLLLFRLLGAPPGLGLAKRGG</sequence>
<dbReference type="Proteomes" id="UP000482800">
    <property type="component" value="Unassembled WGS sequence"/>
</dbReference>
<evidence type="ECO:0000256" key="2">
    <source>
        <dbReference type="ARBA" id="ARBA00022679"/>
    </source>
</evidence>
<dbReference type="PROSITE" id="PS51689">
    <property type="entry name" value="SAM_RNA_A_N6_MT"/>
    <property type="match status" value="1"/>
</dbReference>
<dbReference type="InterPro" id="IPR029063">
    <property type="entry name" value="SAM-dependent_MTases_sf"/>
</dbReference>
<comment type="similarity">
    <text evidence="5">Belongs to the class I-like SAM-binding methyltransferase superfamily. rRNA adenine N(6)-methyltransferase family.</text>
</comment>
<evidence type="ECO:0000256" key="5">
    <source>
        <dbReference type="PROSITE-ProRule" id="PRU01026"/>
    </source>
</evidence>
<dbReference type="Gene3D" id="3.40.50.150">
    <property type="entry name" value="Vaccinia Virus protein VP39"/>
    <property type="match status" value="1"/>
</dbReference>
<keyword evidence="2 5" id="KW-0808">Transferase</keyword>
<feature type="binding site" evidence="5">
    <location>
        <position position="24"/>
    </location>
    <ligand>
        <name>S-adenosyl-L-methionine</name>
        <dbReference type="ChEBI" id="CHEBI:59789"/>
    </ligand>
</feature>
<dbReference type="SUPFAM" id="SSF53335">
    <property type="entry name" value="S-adenosyl-L-methionine-dependent methyltransferases"/>
    <property type="match status" value="1"/>
</dbReference>
<gene>
    <name evidence="7" type="ORF">Phou_027700</name>
</gene>
<reference evidence="7 8" key="1">
    <citation type="submission" date="2020-03" db="EMBL/GenBank/DDBJ databases">
        <title>Whole genome shotgun sequence of Phytohabitans houttuyneae NBRC 108639.</title>
        <authorList>
            <person name="Komaki H."/>
            <person name="Tamura T."/>
        </authorList>
    </citation>
    <scope>NUCLEOTIDE SEQUENCE [LARGE SCALE GENOMIC DNA]</scope>
    <source>
        <strain evidence="7 8">NBRC 108639</strain>
    </source>
</reference>
<evidence type="ECO:0000256" key="4">
    <source>
        <dbReference type="ARBA" id="ARBA00022884"/>
    </source>
</evidence>
<evidence type="ECO:0000313" key="8">
    <source>
        <dbReference type="Proteomes" id="UP000482800"/>
    </source>
</evidence>
<evidence type="ECO:0000256" key="1">
    <source>
        <dbReference type="ARBA" id="ARBA00022603"/>
    </source>
</evidence>
<feature type="domain" description="Ribosomal RNA adenine methylase transferase N-terminal" evidence="6">
    <location>
        <begin position="29"/>
        <end position="189"/>
    </location>
</feature>
<dbReference type="SMART" id="SM00650">
    <property type="entry name" value="rADc"/>
    <property type="match status" value="1"/>
</dbReference>
<keyword evidence="1 5" id="KW-0489">Methyltransferase</keyword>
<dbReference type="NCBIfam" id="NF000499">
    <property type="entry name" value="Erm23S_rRNA_broad"/>
    <property type="match status" value="1"/>
</dbReference>
<dbReference type="GO" id="GO:0005829">
    <property type="term" value="C:cytosol"/>
    <property type="evidence" value="ECO:0007669"/>
    <property type="project" value="TreeGrafter"/>
</dbReference>
<dbReference type="CDD" id="cd02440">
    <property type="entry name" value="AdoMet_MTases"/>
    <property type="match status" value="1"/>
</dbReference>
<dbReference type="EMBL" id="BLPF01000001">
    <property type="protein sequence ID" value="GFJ78590.1"/>
    <property type="molecule type" value="Genomic_DNA"/>
</dbReference>
<dbReference type="NCBIfam" id="NF000337">
    <property type="entry name" value="erm_SHROVE"/>
    <property type="match status" value="1"/>
</dbReference>
<feature type="binding site" evidence="5">
    <location>
        <position position="107"/>
    </location>
    <ligand>
        <name>S-adenosyl-L-methionine</name>
        <dbReference type="ChEBI" id="CHEBI:59789"/>
    </ligand>
</feature>
<dbReference type="Pfam" id="PF00398">
    <property type="entry name" value="RrnaAD"/>
    <property type="match status" value="1"/>
</dbReference>
<protein>
    <submittedName>
        <fullName evidence="7">23S rRNA (Adenine(2058)-N(6))-methyltransferase Erm(O)</fullName>
    </submittedName>
</protein>
<dbReference type="PROSITE" id="PS01131">
    <property type="entry name" value="RRNA_A_DIMETH"/>
    <property type="match status" value="1"/>
</dbReference>
<name>A0A6V8K4Z2_9ACTN</name>
<evidence type="ECO:0000313" key="7">
    <source>
        <dbReference type="EMBL" id="GFJ78590.1"/>
    </source>
</evidence>
<keyword evidence="4 5" id="KW-0694">RNA-binding</keyword>
<reference evidence="7 8" key="2">
    <citation type="submission" date="2020-03" db="EMBL/GenBank/DDBJ databases">
        <authorList>
            <person name="Ichikawa N."/>
            <person name="Kimura A."/>
            <person name="Kitahashi Y."/>
            <person name="Uohara A."/>
        </authorList>
    </citation>
    <scope>NUCLEOTIDE SEQUENCE [LARGE SCALE GENOMIC DNA]</scope>
    <source>
        <strain evidence="7 8">NBRC 108639</strain>
    </source>
</reference>
<comment type="caution">
    <text evidence="5">Lacks conserved residue(s) required for the propagation of feature annotation.</text>
</comment>
<evidence type="ECO:0000256" key="3">
    <source>
        <dbReference type="ARBA" id="ARBA00022691"/>
    </source>
</evidence>
<dbReference type="AlphaFoldDB" id="A0A6V8K4Z2"/>
<dbReference type="InterPro" id="IPR020598">
    <property type="entry name" value="rRNA_Ade_methylase_Trfase_N"/>
</dbReference>
<organism evidence="7 8">
    <name type="scientific">Phytohabitans houttuyneae</name>
    <dbReference type="NCBI Taxonomy" id="1076126"/>
    <lineage>
        <taxon>Bacteria</taxon>
        <taxon>Bacillati</taxon>
        <taxon>Actinomycetota</taxon>
        <taxon>Actinomycetes</taxon>
        <taxon>Micromonosporales</taxon>
        <taxon>Micromonosporaceae</taxon>
    </lineage>
</organism>
<dbReference type="InterPro" id="IPR020596">
    <property type="entry name" value="rRNA_Ade_Mease_Trfase_CS"/>
</dbReference>
<feature type="binding site" evidence="5">
    <location>
        <position position="91"/>
    </location>
    <ligand>
        <name>S-adenosyl-L-methionine</name>
        <dbReference type="ChEBI" id="CHEBI:59789"/>
    </ligand>
</feature>
<comment type="caution">
    <text evidence="7">The sequence shown here is derived from an EMBL/GenBank/DDBJ whole genome shotgun (WGS) entry which is preliminary data.</text>
</comment>